<dbReference type="InterPro" id="IPR050789">
    <property type="entry name" value="Diverse_Enzym_Activities"/>
</dbReference>
<evidence type="ECO:0000313" key="3">
    <source>
        <dbReference type="EMBL" id="MBB5844795.1"/>
    </source>
</evidence>
<dbReference type="RefSeq" id="WP_184239304.1">
    <property type="nucleotide sequence ID" value="NZ_JACHMJ010000001.1"/>
</dbReference>
<dbReference type="EMBL" id="JACHMJ010000001">
    <property type="protein sequence ID" value="MBB5844795.1"/>
    <property type="molecule type" value="Genomic_DNA"/>
</dbReference>
<keyword evidence="4" id="KW-1185">Reference proteome</keyword>
<keyword evidence="1" id="KW-0378">Hydrolase</keyword>
<evidence type="ECO:0000256" key="1">
    <source>
        <dbReference type="ARBA" id="ARBA00022801"/>
    </source>
</evidence>
<dbReference type="InterPro" id="IPR012338">
    <property type="entry name" value="Beta-lactam/transpept-like"/>
</dbReference>
<sequence length="329" mass="34603">MSNEAGGADFGGAFDWAARQVSDGILPTAVLGIATSKGVVDVAAVGRTDARVAQTDDHYPLFSITKPLVGLTALRAVERGLLALDTPLQSALPEFGRRDVTLTHLLSHTSGITEPPMDAPDLRGALVRGGEDFAAGTMTRYSTLAFEGVAALVEHATGESLDASLASLSRDAGMPGLTFDRDCDPVPVVDAAAEGLDYERFAGLRHPGAGLFATVADLLSLGSVLLRDDGAVVHPSTRSAMLRPLTAGLPKLEPYIASRGQDWGLGWNLRHSAPGLLERGVFGHGGWAGTQFWVYPERDLCFVLLTNVASPDRLGHNPDTLFNAVAAAR</sequence>
<proteinExistence type="predicted"/>
<dbReference type="Pfam" id="PF00144">
    <property type="entry name" value="Beta-lactamase"/>
    <property type="match status" value="1"/>
</dbReference>
<dbReference type="GO" id="GO:0016787">
    <property type="term" value="F:hydrolase activity"/>
    <property type="evidence" value="ECO:0007669"/>
    <property type="project" value="UniProtKB-KW"/>
</dbReference>
<accession>A0A841AT79</accession>
<dbReference type="AlphaFoldDB" id="A0A841AT79"/>
<evidence type="ECO:0000259" key="2">
    <source>
        <dbReference type="Pfam" id="PF00144"/>
    </source>
</evidence>
<dbReference type="InterPro" id="IPR001466">
    <property type="entry name" value="Beta-lactam-related"/>
</dbReference>
<reference evidence="3 4" key="1">
    <citation type="submission" date="2020-08" db="EMBL/GenBank/DDBJ databases">
        <title>Sequencing the genomes of 1000 actinobacteria strains.</title>
        <authorList>
            <person name="Klenk H.-P."/>
        </authorList>
    </citation>
    <scope>NUCLEOTIDE SEQUENCE [LARGE SCALE GENOMIC DNA]</scope>
    <source>
        <strain evidence="3 4">DSM 105784</strain>
    </source>
</reference>
<dbReference type="PANTHER" id="PTHR43283:SF11">
    <property type="entry name" value="BETA-LACTAMASE-RELATED DOMAIN-CONTAINING PROTEIN"/>
    <property type="match status" value="1"/>
</dbReference>
<comment type="caution">
    <text evidence="3">The sequence shown here is derived from an EMBL/GenBank/DDBJ whole genome shotgun (WGS) entry which is preliminary data.</text>
</comment>
<dbReference type="Gene3D" id="3.40.710.10">
    <property type="entry name" value="DD-peptidase/beta-lactamase superfamily"/>
    <property type="match status" value="1"/>
</dbReference>
<gene>
    <name evidence="3" type="ORF">HD599_003118</name>
</gene>
<name>A0A841AT79_9MICO</name>
<dbReference type="Proteomes" id="UP000536685">
    <property type="component" value="Unassembled WGS sequence"/>
</dbReference>
<organism evidence="3 4">
    <name type="scientific">Conyzicola lurida</name>
    <dbReference type="NCBI Taxonomy" id="1172621"/>
    <lineage>
        <taxon>Bacteria</taxon>
        <taxon>Bacillati</taxon>
        <taxon>Actinomycetota</taxon>
        <taxon>Actinomycetes</taxon>
        <taxon>Micrococcales</taxon>
        <taxon>Microbacteriaceae</taxon>
        <taxon>Conyzicola</taxon>
    </lineage>
</organism>
<protein>
    <submittedName>
        <fullName evidence="3">CubicO group peptidase (Beta-lactamase class C family)</fullName>
    </submittedName>
</protein>
<dbReference type="PANTHER" id="PTHR43283">
    <property type="entry name" value="BETA-LACTAMASE-RELATED"/>
    <property type="match status" value="1"/>
</dbReference>
<dbReference type="SUPFAM" id="SSF56601">
    <property type="entry name" value="beta-lactamase/transpeptidase-like"/>
    <property type="match status" value="1"/>
</dbReference>
<feature type="domain" description="Beta-lactamase-related" evidence="2">
    <location>
        <begin position="26"/>
        <end position="313"/>
    </location>
</feature>
<evidence type="ECO:0000313" key="4">
    <source>
        <dbReference type="Proteomes" id="UP000536685"/>
    </source>
</evidence>